<keyword evidence="6" id="KW-0547">Nucleotide-binding</keyword>
<dbReference type="FunFam" id="3.40.50.300:FF:000016">
    <property type="entry name" value="Oligopeptide ABC transporter ATP-binding component"/>
    <property type="match status" value="1"/>
</dbReference>
<feature type="domain" description="ABC transporter" evidence="9">
    <location>
        <begin position="19"/>
        <end position="269"/>
    </location>
</feature>
<keyword evidence="3" id="KW-0813">Transport</keyword>
<dbReference type="InterPro" id="IPR027417">
    <property type="entry name" value="P-loop_NTPase"/>
</dbReference>
<dbReference type="GO" id="GO:0016887">
    <property type="term" value="F:ATP hydrolysis activity"/>
    <property type="evidence" value="ECO:0007669"/>
    <property type="project" value="InterPro"/>
</dbReference>
<dbReference type="Proteomes" id="UP000494119">
    <property type="component" value="Unassembled WGS sequence"/>
</dbReference>
<organism evidence="10 11">
    <name type="scientific">Paraburkholderia caffeinitolerans</name>
    <dbReference type="NCBI Taxonomy" id="1723730"/>
    <lineage>
        <taxon>Bacteria</taxon>
        <taxon>Pseudomonadati</taxon>
        <taxon>Pseudomonadota</taxon>
        <taxon>Betaproteobacteria</taxon>
        <taxon>Burkholderiales</taxon>
        <taxon>Burkholderiaceae</taxon>
        <taxon>Paraburkholderia</taxon>
    </lineage>
</organism>
<gene>
    <name evidence="10" type="primary">oppD_1</name>
    <name evidence="10" type="ORF">LMG28688_03687</name>
</gene>
<dbReference type="SUPFAM" id="SSF52540">
    <property type="entry name" value="P-loop containing nucleoside triphosphate hydrolases"/>
    <property type="match status" value="1"/>
</dbReference>
<dbReference type="GO" id="GO:0005524">
    <property type="term" value="F:ATP binding"/>
    <property type="evidence" value="ECO:0007669"/>
    <property type="project" value="UniProtKB-KW"/>
</dbReference>
<comment type="similarity">
    <text evidence="2">Belongs to the ABC transporter superfamily.</text>
</comment>
<evidence type="ECO:0000256" key="6">
    <source>
        <dbReference type="ARBA" id="ARBA00022741"/>
    </source>
</evidence>
<keyword evidence="4" id="KW-1003">Cell membrane</keyword>
<dbReference type="GO" id="GO:0055085">
    <property type="term" value="P:transmembrane transport"/>
    <property type="evidence" value="ECO:0007669"/>
    <property type="project" value="UniProtKB-ARBA"/>
</dbReference>
<proteinExistence type="inferred from homology"/>
<dbReference type="Pfam" id="PF08352">
    <property type="entry name" value="oligo_HPY"/>
    <property type="match status" value="1"/>
</dbReference>
<dbReference type="EMBL" id="CADIKL010000017">
    <property type="protein sequence ID" value="CAB3793267.1"/>
    <property type="molecule type" value="Genomic_DNA"/>
</dbReference>
<dbReference type="AlphaFoldDB" id="A0A6J5G6T3"/>
<dbReference type="NCBIfam" id="TIGR01727">
    <property type="entry name" value="oligo_HPY"/>
    <property type="match status" value="1"/>
</dbReference>
<protein>
    <submittedName>
        <fullName evidence="10">Oligopeptide transport ATP-binding protein OppD</fullName>
    </submittedName>
</protein>
<keyword evidence="11" id="KW-1185">Reference proteome</keyword>
<dbReference type="PANTHER" id="PTHR43297">
    <property type="entry name" value="OLIGOPEPTIDE TRANSPORT ATP-BINDING PROTEIN APPD"/>
    <property type="match status" value="1"/>
</dbReference>
<dbReference type="CDD" id="cd03257">
    <property type="entry name" value="ABC_NikE_OppD_transporters"/>
    <property type="match status" value="1"/>
</dbReference>
<dbReference type="SMART" id="SM00382">
    <property type="entry name" value="AAA"/>
    <property type="match status" value="1"/>
</dbReference>
<keyword evidence="5" id="KW-0997">Cell inner membrane</keyword>
<evidence type="ECO:0000313" key="10">
    <source>
        <dbReference type="EMBL" id="CAB3793267.1"/>
    </source>
</evidence>
<dbReference type="PANTHER" id="PTHR43297:SF2">
    <property type="entry name" value="DIPEPTIDE TRANSPORT ATP-BINDING PROTEIN DPPD"/>
    <property type="match status" value="1"/>
</dbReference>
<dbReference type="InterPro" id="IPR003439">
    <property type="entry name" value="ABC_transporter-like_ATP-bd"/>
</dbReference>
<keyword evidence="7 10" id="KW-0067">ATP-binding</keyword>
<evidence type="ECO:0000256" key="4">
    <source>
        <dbReference type="ARBA" id="ARBA00022475"/>
    </source>
</evidence>
<dbReference type="InterPro" id="IPR003593">
    <property type="entry name" value="AAA+_ATPase"/>
</dbReference>
<dbReference type="InterPro" id="IPR050388">
    <property type="entry name" value="ABC_Ni/Peptide_Import"/>
</dbReference>
<evidence type="ECO:0000256" key="1">
    <source>
        <dbReference type="ARBA" id="ARBA00004417"/>
    </source>
</evidence>
<evidence type="ECO:0000256" key="8">
    <source>
        <dbReference type="ARBA" id="ARBA00023136"/>
    </source>
</evidence>
<evidence type="ECO:0000256" key="7">
    <source>
        <dbReference type="ARBA" id="ARBA00022840"/>
    </source>
</evidence>
<evidence type="ECO:0000256" key="5">
    <source>
        <dbReference type="ARBA" id="ARBA00022519"/>
    </source>
</evidence>
<comment type="subcellular location">
    <subcellularLocation>
        <location evidence="1">Cell inner membrane</location>
        <topology evidence="1">Peripheral membrane protein</topology>
    </subcellularLocation>
</comment>
<dbReference type="RefSeq" id="WP_175196263.1">
    <property type="nucleotide sequence ID" value="NZ_CADIKL010000017.1"/>
</dbReference>
<dbReference type="PROSITE" id="PS00211">
    <property type="entry name" value="ABC_TRANSPORTER_1"/>
    <property type="match status" value="1"/>
</dbReference>
<sequence length="342" mass="36848">MNVPQSSSQSLPQSATPALEVRNLRTQFDTRAGVLTAVDDVSFTLAPGRIMGLVGESGSGKSVTGYSIMGLVDAPGRIAGGEILFQGRDIVRLPARERRHLQGNRIAMIFQDPMMTLNPVLRIEAQMTEAVRAHRRVSGAQARELARDALAAMGIPSPDERLRAYPHQLSGGMRQRVAIAIAMLHQPDLIIADEPTTALDVTIQAQILCEVQKLVREQRTSLIWITHDLSVVAGLADELAVMYAGRIVEHGSVDAVLDDPQHPYTVGLIASLPSLNQRGERLRQIPGMTPNLLAMPAGCAFAPRCAHASAACNVRPELTETQPGHLARCFHPGAAQLAREAA</sequence>
<dbReference type="InterPro" id="IPR013563">
    <property type="entry name" value="Oligopep_ABC_C"/>
</dbReference>
<evidence type="ECO:0000259" key="9">
    <source>
        <dbReference type="PROSITE" id="PS50893"/>
    </source>
</evidence>
<name>A0A6J5G6T3_9BURK</name>
<evidence type="ECO:0000256" key="3">
    <source>
        <dbReference type="ARBA" id="ARBA00022448"/>
    </source>
</evidence>
<reference evidence="10 11" key="1">
    <citation type="submission" date="2020-04" db="EMBL/GenBank/DDBJ databases">
        <authorList>
            <person name="De Canck E."/>
        </authorList>
    </citation>
    <scope>NUCLEOTIDE SEQUENCE [LARGE SCALE GENOMIC DNA]</scope>
    <source>
        <strain evidence="10 11">LMG 28688</strain>
    </source>
</reference>
<accession>A0A6J5G6T3</accession>
<evidence type="ECO:0000256" key="2">
    <source>
        <dbReference type="ARBA" id="ARBA00005417"/>
    </source>
</evidence>
<dbReference type="InterPro" id="IPR017871">
    <property type="entry name" value="ABC_transporter-like_CS"/>
</dbReference>
<dbReference type="Pfam" id="PF00005">
    <property type="entry name" value="ABC_tran"/>
    <property type="match status" value="1"/>
</dbReference>
<dbReference type="GO" id="GO:0015833">
    <property type="term" value="P:peptide transport"/>
    <property type="evidence" value="ECO:0007669"/>
    <property type="project" value="InterPro"/>
</dbReference>
<dbReference type="GO" id="GO:0005886">
    <property type="term" value="C:plasma membrane"/>
    <property type="evidence" value="ECO:0007669"/>
    <property type="project" value="UniProtKB-SubCell"/>
</dbReference>
<keyword evidence="8" id="KW-0472">Membrane</keyword>
<evidence type="ECO:0000313" key="11">
    <source>
        <dbReference type="Proteomes" id="UP000494119"/>
    </source>
</evidence>
<dbReference type="Gene3D" id="3.40.50.300">
    <property type="entry name" value="P-loop containing nucleotide triphosphate hydrolases"/>
    <property type="match status" value="1"/>
</dbReference>
<dbReference type="PROSITE" id="PS50893">
    <property type="entry name" value="ABC_TRANSPORTER_2"/>
    <property type="match status" value="1"/>
</dbReference>